<protein>
    <recommendedName>
        <fullName evidence="2">Rab-GAP TBC domain-containing protein</fullName>
    </recommendedName>
</protein>
<dbReference type="Gene3D" id="1.10.472.80">
    <property type="entry name" value="Ypt/Rab-GAP domain of gyp1p, domain 3"/>
    <property type="match status" value="1"/>
</dbReference>
<evidence type="ECO:0000313" key="3">
    <source>
        <dbReference type="EMBL" id="KAJ8310481.1"/>
    </source>
</evidence>
<reference evidence="3 4" key="1">
    <citation type="submission" date="2022-12" db="EMBL/GenBank/DDBJ databases">
        <title>Chromosome-level genome of Tegillarca granosa.</title>
        <authorList>
            <person name="Kim J."/>
        </authorList>
    </citation>
    <scope>NUCLEOTIDE SEQUENCE [LARGE SCALE GENOMIC DNA]</scope>
    <source>
        <strain evidence="3">Teg-2019</strain>
        <tissue evidence="3">Adductor muscle</tissue>
    </source>
</reference>
<feature type="region of interest" description="Disordered" evidence="1">
    <location>
        <begin position="184"/>
        <end position="243"/>
    </location>
</feature>
<evidence type="ECO:0000259" key="2">
    <source>
        <dbReference type="PROSITE" id="PS50086"/>
    </source>
</evidence>
<dbReference type="InterPro" id="IPR035969">
    <property type="entry name" value="Rab-GAP_TBC_sf"/>
</dbReference>
<feature type="region of interest" description="Disordered" evidence="1">
    <location>
        <begin position="1"/>
        <end position="65"/>
    </location>
</feature>
<feature type="compositionally biased region" description="Basic and acidic residues" evidence="1">
    <location>
        <begin position="29"/>
        <end position="42"/>
    </location>
</feature>
<evidence type="ECO:0000256" key="1">
    <source>
        <dbReference type="SAM" id="MobiDB-lite"/>
    </source>
</evidence>
<comment type="caution">
    <text evidence="3">The sequence shown here is derived from an EMBL/GenBank/DDBJ whole genome shotgun (WGS) entry which is preliminary data.</text>
</comment>
<feature type="compositionally biased region" description="Basic and acidic residues" evidence="1">
    <location>
        <begin position="266"/>
        <end position="283"/>
    </location>
</feature>
<feature type="domain" description="Rab-GAP TBC" evidence="2">
    <location>
        <begin position="346"/>
        <end position="530"/>
    </location>
</feature>
<dbReference type="Pfam" id="PF00566">
    <property type="entry name" value="RabGAP-TBC"/>
    <property type="match status" value="1"/>
</dbReference>
<keyword evidence="4" id="KW-1185">Reference proteome</keyword>
<feature type="compositionally biased region" description="Basic and acidic residues" evidence="1">
    <location>
        <begin position="207"/>
        <end position="221"/>
    </location>
</feature>
<dbReference type="SUPFAM" id="SSF47923">
    <property type="entry name" value="Ypt/Rab-GAP domain of gyp1p"/>
    <property type="match status" value="2"/>
</dbReference>
<dbReference type="Proteomes" id="UP001217089">
    <property type="component" value="Unassembled WGS sequence"/>
</dbReference>
<name>A0ABQ9F2Q5_TEGGR</name>
<dbReference type="InterPro" id="IPR000195">
    <property type="entry name" value="Rab-GAP-TBC_dom"/>
</dbReference>
<proteinExistence type="predicted"/>
<feature type="compositionally biased region" description="Basic and acidic residues" evidence="1">
    <location>
        <begin position="49"/>
        <end position="63"/>
    </location>
</feature>
<accession>A0ABQ9F2Q5</accession>
<organism evidence="3 4">
    <name type="scientific">Tegillarca granosa</name>
    <name type="common">Malaysian cockle</name>
    <name type="synonym">Anadara granosa</name>
    <dbReference type="NCBI Taxonomy" id="220873"/>
    <lineage>
        <taxon>Eukaryota</taxon>
        <taxon>Metazoa</taxon>
        <taxon>Spiralia</taxon>
        <taxon>Lophotrochozoa</taxon>
        <taxon>Mollusca</taxon>
        <taxon>Bivalvia</taxon>
        <taxon>Autobranchia</taxon>
        <taxon>Pteriomorphia</taxon>
        <taxon>Arcoida</taxon>
        <taxon>Arcoidea</taxon>
        <taxon>Arcidae</taxon>
        <taxon>Tegillarca</taxon>
    </lineage>
</organism>
<feature type="region of interest" description="Disordered" evidence="1">
    <location>
        <begin position="255"/>
        <end position="283"/>
    </location>
</feature>
<gene>
    <name evidence="3" type="ORF">KUTeg_012346</name>
</gene>
<dbReference type="SMART" id="SM00164">
    <property type="entry name" value="TBC"/>
    <property type="match status" value="1"/>
</dbReference>
<dbReference type="PROSITE" id="PS50086">
    <property type="entry name" value="TBC_RABGAP"/>
    <property type="match status" value="1"/>
</dbReference>
<evidence type="ECO:0000313" key="4">
    <source>
        <dbReference type="Proteomes" id="UP001217089"/>
    </source>
</evidence>
<sequence>MQCDVNDESPTPNLPETKDDGASAVLNSTKDDPSVSETKSDTETFEVSHNGEHEKSLEENHLDDQDDTDCLEIQNLKFIDSCESDLAVIAKKTEKSENELEDSNIIFKEKTEEQQTGEAYQKLGLESHGKENIANEQETVQEGEPADNDLQICDSLNIEQDKKTDMNMETKDGKISEISDFEEVKAGEITQNMQPKEKQITKNMQPNEREVLPDTPIKDNEQVPNISDKPKSNTEALQSEDWSDSVVMTIEGVEIKETDVDDLEEEGKGENTVDSDTSDKEDEKEYEIPSIEAFLPFTNYVNFKKLNISKFSAVVENGDRENVLVHYLKHKDMKKLKSMLRHSSWSINHPIRDSLWSHVCRYLHKAEGNVYEEFEKDLFANRPNVDIHLPSFVDYDNLMSYYLSEEGLKTVNKIMMILQHTNPDITYSPTLYEIVCMFLHYMGPSDTYNCVYGLLRAKDKNYIVQTKVAVEASKLVMKDLTKKFAKSAYVYLVRNSSSIESVFETWMWWIFSDLPFPYLVKIFDCYLLEGVKVLYRVVLAILITFTKYSGMYQVTFTKYSGMYQVTFTKYSAKRRTPGPTTYDTSNGNLVSCIRQFCRDIPITVEKLLKTGFGIRGFTRKEIRKLQVKNEMYINSRHLLNHEVSKSHSTHSALSRTFSGPMSLQHVESSIFNSDMVSGYFIKRNPVKPGTFLKF</sequence>
<dbReference type="EMBL" id="JARBDR010000640">
    <property type="protein sequence ID" value="KAJ8310481.1"/>
    <property type="molecule type" value="Genomic_DNA"/>
</dbReference>